<evidence type="ECO:0000313" key="2">
    <source>
        <dbReference type="EMBL" id="OTF75483.1"/>
    </source>
</evidence>
<protein>
    <submittedName>
        <fullName evidence="2">Uncharacterized protein</fullName>
    </submittedName>
</protein>
<feature type="compositionally biased region" description="Polar residues" evidence="1">
    <location>
        <begin position="338"/>
        <end position="356"/>
    </location>
</feature>
<dbReference type="AlphaFoldDB" id="A0A1Y3B6F5"/>
<feature type="region of interest" description="Disordered" evidence="1">
    <location>
        <begin position="300"/>
        <end position="473"/>
    </location>
</feature>
<feature type="compositionally biased region" description="Polar residues" evidence="1">
    <location>
        <begin position="449"/>
        <end position="466"/>
    </location>
</feature>
<reference evidence="2 3" key="1">
    <citation type="submission" date="2017-03" db="EMBL/GenBank/DDBJ databases">
        <title>Genome Survey of Euroglyphus maynei.</title>
        <authorList>
            <person name="Arlian L.G."/>
            <person name="Morgan M.S."/>
            <person name="Rider S.D."/>
        </authorList>
    </citation>
    <scope>NUCLEOTIDE SEQUENCE [LARGE SCALE GENOMIC DNA]</scope>
    <source>
        <strain evidence="2">Arlian Lab</strain>
        <tissue evidence="2">Whole body</tissue>
    </source>
</reference>
<feature type="compositionally biased region" description="Polar residues" evidence="1">
    <location>
        <begin position="399"/>
        <end position="432"/>
    </location>
</feature>
<feature type="compositionally biased region" description="Low complexity" evidence="1">
    <location>
        <begin position="262"/>
        <end position="272"/>
    </location>
</feature>
<feature type="region of interest" description="Disordered" evidence="1">
    <location>
        <begin position="1"/>
        <end position="25"/>
    </location>
</feature>
<feature type="region of interest" description="Disordered" evidence="1">
    <location>
        <begin position="42"/>
        <end position="88"/>
    </location>
</feature>
<feature type="compositionally biased region" description="Basic and acidic residues" evidence="1">
    <location>
        <begin position="327"/>
        <end position="337"/>
    </location>
</feature>
<feature type="compositionally biased region" description="Polar residues" evidence="1">
    <location>
        <begin position="42"/>
        <end position="52"/>
    </location>
</feature>
<proteinExistence type="predicted"/>
<dbReference type="Proteomes" id="UP000194236">
    <property type="component" value="Unassembled WGS sequence"/>
</dbReference>
<feature type="compositionally biased region" description="Low complexity" evidence="1">
    <location>
        <begin position="53"/>
        <end position="88"/>
    </location>
</feature>
<organism evidence="2 3">
    <name type="scientific">Euroglyphus maynei</name>
    <name type="common">Mayne's house dust mite</name>
    <dbReference type="NCBI Taxonomy" id="6958"/>
    <lineage>
        <taxon>Eukaryota</taxon>
        <taxon>Metazoa</taxon>
        <taxon>Ecdysozoa</taxon>
        <taxon>Arthropoda</taxon>
        <taxon>Chelicerata</taxon>
        <taxon>Arachnida</taxon>
        <taxon>Acari</taxon>
        <taxon>Acariformes</taxon>
        <taxon>Sarcoptiformes</taxon>
        <taxon>Astigmata</taxon>
        <taxon>Psoroptidia</taxon>
        <taxon>Analgoidea</taxon>
        <taxon>Pyroglyphidae</taxon>
        <taxon>Pyroglyphinae</taxon>
        <taxon>Euroglyphus</taxon>
    </lineage>
</organism>
<feature type="compositionally biased region" description="Low complexity" evidence="1">
    <location>
        <begin position="150"/>
        <end position="170"/>
    </location>
</feature>
<gene>
    <name evidence="2" type="ORF">BLA29_004735</name>
</gene>
<feature type="compositionally biased region" description="Low complexity" evidence="1">
    <location>
        <begin position="370"/>
        <end position="385"/>
    </location>
</feature>
<dbReference type="EMBL" id="MUJZ01041773">
    <property type="protein sequence ID" value="OTF75483.1"/>
    <property type="molecule type" value="Genomic_DNA"/>
</dbReference>
<evidence type="ECO:0000313" key="3">
    <source>
        <dbReference type="Proteomes" id="UP000194236"/>
    </source>
</evidence>
<comment type="caution">
    <text evidence="2">The sequence shown here is derived from an EMBL/GenBank/DDBJ whole genome shotgun (WGS) entry which is preliminary data.</text>
</comment>
<sequence length="492" mass="52291">MDEASKLFSQSFQKDREPNSTSGGITAANLIDAIITKQINTDSTKSGSLGNYPSSSLNRLKSSSSSSSSSINNNPSPNNTPTPNNSNTVLNVKNILMEDRALDIGTLFNQHKGPTPIPSATSIIDFSNISGKQTLKDTIFSMITDNIQNSSPSSSSPGSSVVVTSSSRSSKNVRDDLNIVSATSSSGLSTTTASNSLVSDNFKLRRALQPMGTAIDPSVHRQQVIHMAGNVSTTPTSMASNASPLPPNLKHLSHYIEPISPPQGSSSGTQPPNASVTTANWPNFLNYSLPFGYHPAPHLPPSKITNNSESSAHHLPGGHESPFFIKNRIEEEMKRTSSESNCGNYATTSANANEQQEGNRPDKSEMAVDNSNNAGGSSRSSTPSSKKLATEESKKELSQHSTAGHNLENASSTSMDNNNKTTPLSFPDSPSSPGEMVIDENPRPPSPISSPEVQNNSMANESSNDNKNAKSGVIKLNSNSYGNFVYSFLIEK</sequence>
<feature type="compositionally biased region" description="Basic and acidic residues" evidence="1">
    <location>
        <begin position="388"/>
        <end position="398"/>
    </location>
</feature>
<keyword evidence="3" id="KW-1185">Reference proteome</keyword>
<feature type="region of interest" description="Disordered" evidence="1">
    <location>
        <begin position="257"/>
        <end position="277"/>
    </location>
</feature>
<feature type="region of interest" description="Disordered" evidence="1">
    <location>
        <begin position="148"/>
        <end position="174"/>
    </location>
</feature>
<evidence type="ECO:0000256" key="1">
    <source>
        <dbReference type="SAM" id="MobiDB-lite"/>
    </source>
</evidence>
<accession>A0A1Y3B6F5</accession>
<feature type="compositionally biased region" description="Basic and acidic residues" evidence="1">
    <location>
        <begin position="357"/>
        <end position="366"/>
    </location>
</feature>
<name>A0A1Y3B6F5_EURMA</name>